<dbReference type="AlphaFoldDB" id="A0A8D0G7A8"/>
<dbReference type="PRINTS" id="PR00389">
    <property type="entry name" value="PHPHLIPASEA2"/>
</dbReference>
<evidence type="ECO:0000256" key="3">
    <source>
        <dbReference type="ARBA" id="ARBA00023157"/>
    </source>
</evidence>
<feature type="binding site" evidence="5">
    <location>
        <position position="45"/>
    </location>
    <ligand>
        <name>Ca(2+)</name>
        <dbReference type="ChEBI" id="CHEBI:29108"/>
    </ligand>
</feature>
<reference evidence="10" key="1">
    <citation type="submission" date="2025-08" db="UniProtKB">
        <authorList>
            <consortium name="Ensembl"/>
        </authorList>
    </citation>
    <scope>IDENTIFICATION</scope>
</reference>
<feature type="disulfide bond" evidence="6">
    <location>
        <begin position="59"/>
        <end position="111"/>
    </location>
</feature>
<dbReference type="GO" id="GO:0050482">
    <property type="term" value="P:arachidonate secretion"/>
    <property type="evidence" value="ECO:0007669"/>
    <property type="project" value="InterPro"/>
</dbReference>
<dbReference type="GO" id="GO:0016042">
    <property type="term" value="P:lipid catabolic process"/>
    <property type="evidence" value="ECO:0007669"/>
    <property type="project" value="InterPro"/>
</dbReference>
<evidence type="ECO:0000256" key="4">
    <source>
        <dbReference type="PIRSR" id="PIRSR601211-1"/>
    </source>
</evidence>
<dbReference type="Ensembl" id="ENSSPUT00000001836.1">
    <property type="protein sequence ID" value="ENSSPUP00000001739.1"/>
    <property type="gene ID" value="ENSSPUG00000001336.1"/>
</dbReference>
<evidence type="ECO:0000259" key="9">
    <source>
        <dbReference type="SMART" id="SM00085"/>
    </source>
</evidence>
<evidence type="ECO:0000256" key="1">
    <source>
        <dbReference type="ARBA" id="ARBA00004613"/>
    </source>
</evidence>
<feature type="disulfide bond" evidence="6">
    <location>
        <begin position="93"/>
        <end position="102"/>
    </location>
</feature>
<dbReference type="EC" id="3.1.1.4" evidence="8"/>
<comment type="similarity">
    <text evidence="7">Belongs to the phospholipase A2 family.</text>
</comment>
<dbReference type="Proteomes" id="UP000694392">
    <property type="component" value="Unplaced"/>
</dbReference>
<dbReference type="PANTHER" id="PTHR11716:SF9">
    <property type="entry name" value="PHOSPHOLIPASE A2, MEMBRANE ASSOCIATED"/>
    <property type="match status" value="1"/>
</dbReference>
<dbReference type="GeneTree" id="ENSGT00940000161938"/>
<keyword evidence="3 6" id="KW-1015">Disulfide bond</keyword>
<comment type="subcellular location">
    <subcellularLocation>
        <location evidence="1 8">Secreted</location>
    </subcellularLocation>
</comment>
<keyword evidence="8" id="KW-0443">Lipid metabolism</keyword>
<evidence type="ECO:0000256" key="2">
    <source>
        <dbReference type="ARBA" id="ARBA00022525"/>
    </source>
</evidence>
<comment type="catalytic activity">
    <reaction evidence="8">
        <text>a 1,2-diacyl-sn-glycero-3-phosphocholine + H2O = a 1-acyl-sn-glycero-3-phosphocholine + a fatty acid + H(+)</text>
        <dbReference type="Rhea" id="RHEA:15801"/>
        <dbReference type="ChEBI" id="CHEBI:15377"/>
        <dbReference type="ChEBI" id="CHEBI:15378"/>
        <dbReference type="ChEBI" id="CHEBI:28868"/>
        <dbReference type="ChEBI" id="CHEBI:57643"/>
        <dbReference type="ChEBI" id="CHEBI:58168"/>
        <dbReference type="EC" id="3.1.1.4"/>
    </reaction>
</comment>
<dbReference type="PANTHER" id="PTHR11716">
    <property type="entry name" value="PHOSPHOLIPASE A2 FAMILY MEMBER"/>
    <property type="match status" value="1"/>
</dbReference>
<feature type="active site" evidence="4">
    <location>
        <position position="63"/>
    </location>
</feature>
<evidence type="ECO:0000313" key="11">
    <source>
        <dbReference type="Proteomes" id="UP000694392"/>
    </source>
</evidence>
<feature type="binding site" evidence="5">
    <location>
        <position position="47"/>
    </location>
    <ligand>
        <name>Ca(2+)</name>
        <dbReference type="ChEBI" id="CHEBI:29108"/>
    </ligand>
</feature>
<name>A0A8D0G7A8_SPHPU</name>
<keyword evidence="5 8" id="KW-0106">Calcium</keyword>
<dbReference type="GO" id="GO:0002864">
    <property type="term" value="P:regulation of acute inflammatory response to antigenic stimulus"/>
    <property type="evidence" value="ECO:0007669"/>
    <property type="project" value="Ensembl"/>
</dbReference>
<dbReference type="SUPFAM" id="SSF48619">
    <property type="entry name" value="Phospholipase A2, PLA2"/>
    <property type="match status" value="1"/>
</dbReference>
<feature type="disulfide bond" evidence="6">
    <location>
        <begin position="44"/>
        <end position="60"/>
    </location>
</feature>
<proteinExistence type="inferred from homology"/>
<sequence length="120" mass="13272">CRTVWTMSACLPSPAHGSFLELRKMIKEVTKENAINSYAYGCYCGSGGHGEPKDATDWCCQAHKCCYKKLKASKCSGKTKCYSYTYKDGQVICGESAPYQVCACDKSFILCLTRNLGHLQ</sequence>
<dbReference type="GO" id="GO:0047498">
    <property type="term" value="F:calcium-dependent phospholipase A2 activity"/>
    <property type="evidence" value="ECO:0007669"/>
    <property type="project" value="Ensembl"/>
</dbReference>
<keyword evidence="8" id="KW-0378">Hydrolase</keyword>
<dbReference type="GO" id="GO:0046470">
    <property type="term" value="P:phosphatidylcholine metabolic process"/>
    <property type="evidence" value="ECO:0007669"/>
    <property type="project" value="Ensembl"/>
</dbReference>
<keyword evidence="2 8" id="KW-0964">Secreted</keyword>
<dbReference type="SMART" id="SM00085">
    <property type="entry name" value="PA2c"/>
    <property type="match status" value="1"/>
</dbReference>
<dbReference type="OMA" id="GDIQCSD"/>
<organism evidence="10 11">
    <name type="scientific">Sphenodon punctatus</name>
    <name type="common">Tuatara</name>
    <name type="synonym">Hatteria punctata</name>
    <dbReference type="NCBI Taxonomy" id="8508"/>
    <lineage>
        <taxon>Eukaryota</taxon>
        <taxon>Metazoa</taxon>
        <taxon>Chordata</taxon>
        <taxon>Craniata</taxon>
        <taxon>Vertebrata</taxon>
        <taxon>Euteleostomi</taxon>
        <taxon>Lepidosauria</taxon>
        <taxon>Sphenodontia</taxon>
        <taxon>Sphenodontidae</taxon>
        <taxon>Sphenodon</taxon>
    </lineage>
</organism>
<keyword evidence="5" id="KW-0479">Metal-binding</keyword>
<dbReference type="GO" id="GO:0042130">
    <property type="term" value="P:negative regulation of T cell proliferation"/>
    <property type="evidence" value="ECO:0007669"/>
    <property type="project" value="Ensembl"/>
</dbReference>
<evidence type="ECO:0000256" key="8">
    <source>
        <dbReference type="RuleBase" id="RU361236"/>
    </source>
</evidence>
<dbReference type="GO" id="GO:0046337">
    <property type="term" value="P:phosphatidylethanolamine metabolic process"/>
    <property type="evidence" value="ECO:0007669"/>
    <property type="project" value="Ensembl"/>
</dbReference>
<dbReference type="GO" id="GO:0046471">
    <property type="term" value="P:phosphatidylglycerol metabolic process"/>
    <property type="evidence" value="ECO:0007669"/>
    <property type="project" value="Ensembl"/>
</dbReference>
<dbReference type="InterPro" id="IPR033113">
    <property type="entry name" value="PLA2_histidine"/>
</dbReference>
<dbReference type="Gene3D" id="1.20.90.10">
    <property type="entry name" value="Phospholipase A2 domain"/>
    <property type="match status" value="1"/>
</dbReference>
<feature type="active site" evidence="4">
    <location>
        <position position="105"/>
    </location>
</feature>
<feature type="domain" description="Phospholipase A2-like central" evidence="9">
    <location>
        <begin position="18"/>
        <end position="120"/>
    </location>
</feature>
<comment type="cofactor">
    <cofactor evidence="5">
        <name>Ca(2+)</name>
        <dbReference type="ChEBI" id="CHEBI:29108"/>
    </cofactor>
    <text evidence="5">Binds 1 Ca(2+) ion per subunit.</text>
</comment>
<dbReference type="PROSITE" id="PS00118">
    <property type="entry name" value="PA2_HIS"/>
    <property type="match status" value="1"/>
</dbReference>
<dbReference type="GO" id="GO:0002361">
    <property type="term" value="P:CD4-positive, CD25-positive, alpha-beta regulatory T cell differentiation"/>
    <property type="evidence" value="ECO:0007669"/>
    <property type="project" value="Ensembl"/>
</dbReference>
<dbReference type="GO" id="GO:0008201">
    <property type="term" value="F:heparin binding"/>
    <property type="evidence" value="ECO:0007669"/>
    <property type="project" value="Ensembl"/>
</dbReference>
<dbReference type="GO" id="GO:0005543">
    <property type="term" value="F:phospholipid binding"/>
    <property type="evidence" value="ECO:0007669"/>
    <property type="project" value="TreeGrafter"/>
</dbReference>
<evidence type="ECO:0000313" key="10">
    <source>
        <dbReference type="Ensembl" id="ENSSPUP00000001739.1"/>
    </source>
</evidence>
<dbReference type="Pfam" id="PF00068">
    <property type="entry name" value="Phospholip_A2_1"/>
    <property type="match status" value="1"/>
</dbReference>
<keyword evidence="11" id="KW-1185">Reference proteome</keyword>
<feature type="disulfide bond" evidence="6">
    <location>
        <begin position="66"/>
        <end position="104"/>
    </location>
</feature>
<dbReference type="CDD" id="cd00125">
    <property type="entry name" value="PLA2c"/>
    <property type="match status" value="1"/>
</dbReference>
<protein>
    <recommendedName>
        <fullName evidence="8">Phospholipase A2</fullName>
        <ecNumber evidence="8">3.1.1.4</ecNumber>
    </recommendedName>
</protein>
<evidence type="ECO:0000256" key="5">
    <source>
        <dbReference type="PIRSR" id="PIRSR601211-2"/>
    </source>
</evidence>
<evidence type="ECO:0000256" key="7">
    <source>
        <dbReference type="RuleBase" id="RU003654"/>
    </source>
</evidence>
<gene>
    <name evidence="10" type="primary">PLA2G2D</name>
</gene>
<feature type="binding site" evidence="5">
    <location>
        <position position="43"/>
    </location>
    <ligand>
        <name>Ca(2+)</name>
        <dbReference type="ChEBI" id="CHEBI:29108"/>
    </ligand>
</feature>
<dbReference type="GO" id="GO:0005576">
    <property type="term" value="C:extracellular region"/>
    <property type="evidence" value="ECO:0007669"/>
    <property type="project" value="UniProtKB-SubCell"/>
</dbReference>
<dbReference type="GO" id="GO:0043395">
    <property type="term" value="F:heparan sulfate proteoglycan binding"/>
    <property type="evidence" value="ECO:0007669"/>
    <property type="project" value="Ensembl"/>
</dbReference>
<dbReference type="InterPro" id="IPR036444">
    <property type="entry name" value="PLipase_A2_dom_sf"/>
</dbReference>
<reference evidence="10" key="2">
    <citation type="submission" date="2025-09" db="UniProtKB">
        <authorList>
            <consortium name="Ensembl"/>
        </authorList>
    </citation>
    <scope>IDENTIFICATION</scope>
</reference>
<dbReference type="InterPro" id="IPR001211">
    <property type="entry name" value="PLA2"/>
</dbReference>
<accession>A0A8D0G7A8</accession>
<dbReference type="InterPro" id="IPR016090">
    <property type="entry name" value="PLA2-like_dom"/>
</dbReference>
<evidence type="ECO:0000256" key="6">
    <source>
        <dbReference type="PIRSR" id="PIRSR601211-3"/>
    </source>
</evidence>
<dbReference type="GO" id="GO:0005509">
    <property type="term" value="F:calcium ion binding"/>
    <property type="evidence" value="ECO:0007669"/>
    <property type="project" value="InterPro"/>
</dbReference>